<dbReference type="BioCyc" id="ECAT999415-HMP:GTTI-541-MONOMER"/>
<comment type="caution">
    <text evidence="1">The sequence shown here is derived from an EMBL/GenBank/DDBJ whole genome shotgun (WGS) entry which is preliminary data.</text>
</comment>
<sequence length="115" mass="13506">MIDKNLFTGMIIDIKDIKETLDRSLDDGIQPVRDYYSIVYGNVLVMEIVIESFNHLQNINDLERIYCYLRFVEATNNLLNKDIKDDSIHQMLIQTNKVLNENIQDLVNIIEKTED</sequence>
<reference evidence="1 2" key="1">
    <citation type="submission" date="2013-02" db="EMBL/GenBank/DDBJ databases">
        <title>The Genome Sequence of Lactobacillus catenaformis F0143.</title>
        <authorList>
            <consortium name="The Broad Institute Genome Sequencing Platform"/>
            <person name="Earl A."/>
            <person name="Ward D."/>
            <person name="Feldgarden M."/>
            <person name="Gevers D."/>
            <person name="Izard J."/>
            <person name="Blanton J.M."/>
            <person name="Mathney J."/>
            <person name="Dewhirst F.E."/>
            <person name="Young S.K."/>
            <person name="Zeng Q."/>
            <person name="Gargeya S."/>
            <person name="Fitzgerald M."/>
            <person name="Haas B."/>
            <person name="Abouelleil A."/>
            <person name="Alvarado L."/>
            <person name="Arachchi H.M."/>
            <person name="Berlin A."/>
            <person name="Chapman S.B."/>
            <person name="Gearin G."/>
            <person name="Goldberg J."/>
            <person name="Griggs A."/>
            <person name="Gujja S."/>
            <person name="Hansen M."/>
            <person name="Heiman D."/>
            <person name="Howarth C."/>
            <person name="Larimer J."/>
            <person name="Lui A."/>
            <person name="MacDonald P.J.P."/>
            <person name="McCowen C."/>
            <person name="Montmayeur A."/>
            <person name="Murphy C."/>
            <person name="Neiman D."/>
            <person name="Pearson M."/>
            <person name="Priest M."/>
            <person name="Roberts A."/>
            <person name="Saif S."/>
            <person name="Shea T."/>
            <person name="Sisk P."/>
            <person name="Stolte C."/>
            <person name="Sykes S."/>
            <person name="Wortman J."/>
            <person name="Nusbaum C."/>
            <person name="Birren B."/>
        </authorList>
    </citation>
    <scope>NUCLEOTIDE SEQUENCE [LARGE SCALE GENOMIC DNA]</scope>
    <source>
        <strain evidence="1 2">OT 569</strain>
    </source>
</reference>
<dbReference type="Proteomes" id="UP000011758">
    <property type="component" value="Unassembled WGS sequence"/>
</dbReference>
<name>M2NG04_9FIRM</name>
<protein>
    <submittedName>
        <fullName evidence="1">Uncharacterized protein</fullName>
    </submittedName>
</protein>
<evidence type="ECO:0000313" key="2">
    <source>
        <dbReference type="Proteomes" id="UP000011758"/>
    </source>
</evidence>
<proteinExistence type="predicted"/>
<organism evidence="1 2">
    <name type="scientific">Eggerthia catenaformis OT 569 = DSM 20559</name>
    <dbReference type="NCBI Taxonomy" id="999415"/>
    <lineage>
        <taxon>Bacteria</taxon>
        <taxon>Bacillati</taxon>
        <taxon>Bacillota</taxon>
        <taxon>Erysipelotrichia</taxon>
        <taxon>Erysipelotrichales</taxon>
        <taxon>Coprobacillaceae</taxon>
        <taxon>Eggerthia</taxon>
    </lineage>
</organism>
<gene>
    <name evidence="1" type="ORF">HMPREF9943_00524</name>
</gene>
<dbReference type="RefSeq" id="WP_004801725.1">
    <property type="nucleotide sequence ID" value="NZ_AUGJ01000003.1"/>
</dbReference>
<accession>M2NG04</accession>
<dbReference type="AlphaFoldDB" id="M2NG04"/>
<evidence type="ECO:0000313" key="1">
    <source>
        <dbReference type="EMBL" id="EMD17153.1"/>
    </source>
</evidence>
<dbReference type="EMBL" id="AGEJ01000010">
    <property type="protein sequence ID" value="EMD17153.1"/>
    <property type="molecule type" value="Genomic_DNA"/>
</dbReference>
<keyword evidence="2" id="KW-1185">Reference proteome</keyword>